<feature type="transmembrane region" description="Helical" evidence="1">
    <location>
        <begin position="182"/>
        <end position="201"/>
    </location>
</feature>
<keyword evidence="3" id="KW-1185">Reference proteome</keyword>
<keyword evidence="1" id="KW-0472">Membrane</keyword>
<feature type="transmembrane region" description="Helical" evidence="1">
    <location>
        <begin position="84"/>
        <end position="105"/>
    </location>
</feature>
<keyword evidence="1" id="KW-1133">Transmembrane helix</keyword>
<feature type="transmembrane region" description="Helical" evidence="1">
    <location>
        <begin position="12"/>
        <end position="31"/>
    </location>
</feature>
<protein>
    <recommendedName>
        <fullName evidence="4">ABC transporter permease</fullName>
    </recommendedName>
</protein>
<evidence type="ECO:0000313" key="2">
    <source>
        <dbReference type="EMBL" id="MBP2022081.1"/>
    </source>
</evidence>
<dbReference type="RefSeq" id="WP_209649515.1">
    <property type="nucleotide sequence ID" value="NZ_JAGGLL010000012.1"/>
</dbReference>
<dbReference type="Proteomes" id="UP001519308">
    <property type="component" value="Unassembled WGS sequence"/>
</dbReference>
<feature type="transmembrane region" description="Helical" evidence="1">
    <location>
        <begin position="111"/>
        <end position="132"/>
    </location>
</feature>
<comment type="caution">
    <text evidence="2">The sequence shown here is derived from an EMBL/GenBank/DDBJ whole genome shotgun (WGS) entry which is preliminary data.</text>
</comment>
<gene>
    <name evidence="2" type="ORF">J2Z44_001882</name>
</gene>
<organism evidence="2 3">
    <name type="scientific">Clostridium punense</name>
    <dbReference type="NCBI Taxonomy" id="1054297"/>
    <lineage>
        <taxon>Bacteria</taxon>
        <taxon>Bacillati</taxon>
        <taxon>Bacillota</taxon>
        <taxon>Clostridia</taxon>
        <taxon>Eubacteriales</taxon>
        <taxon>Clostridiaceae</taxon>
        <taxon>Clostridium</taxon>
    </lineage>
</organism>
<feature type="transmembrane region" description="Helical" evidence="1">
    <location>
        <begin position="144"/>
        <end position="162"/>
    </location>
</feature>
<reference evidence="2 3" key="1">
    <citation type="submission" date="2021-03" db="EMBL/GenBank/DDBJ databases">
        <title>Genomic Encyclopedia of Type Strains, Phase IV (KMG-IV): sequencing the most valuable type-strain genomes for metagenomic binning, comparative biology and taxonomic classification.</title>
        <authorList>
            <person name="Goeker M."/>
        </authorList>
    </citation>
    <scope>NUCLEOTIDE SEQUENCE [LARGE SCALE GENOMIC DNA]</scope>
    <source>
        <strain evidence="2 3">DSM 28650</strain>
    </source>
</reference>
<feature type="transmembrane region" description="Helical" evidence="1">
    <location>
        <begin position="43"/>
        <end position="63"/>
    </location>
</feature>
<proteinExistence type="predicted"/>
<sequence>MKNLVYYNLKLIGNLNTAIAGAFLIILTLMMNMKFLTYREAAVIGETYVSIIGIILFPYLCTIEYNNNIKETIFTKKTTFMNIVLLRIIIMVFFTILCIATVTAIEIYNESSFNVVEIISGTFITTFFLGMIGITVSNIFENDILGYMVAFMYYFFELFDGGKHTKDFYLFSLTRGSFSYGKHYILLISIILLIINLRVIYKKS</sequence>
<evidence type="ECO:0000313" key="3">
    <source>
        <dbReference type="Proteomes" id="UP001519308"/>
    </source>
</evidence>
<keyword evidence="1" id="KW-0812">Transmembrane</keyword>
<evidence type="ECO:0000256" key="1">
    <source>
        <dbReference type="SAM" id="Phobius"/>
    </source>
</evidence>
<name>A0ABS4K4L6_9CLOT</name>
<dbReference type="EMBL" id="JAGGLL010000012">
    <property type="protein sequence ID" value="MBP2022081.1"/>
    <property type="molecule type" value="Genomic_DNA"/>
</dbReference>
<evidence type="ECO:0008006" key="4">
    <source>
        <dbReference type="Google" id="ProtNLM"/>
    </source>
</evidence>
<accession>A0ABS4K4L6</accession>